<protein>
    <submittedName>
        <fullName evidence="1">WYL domain-containing protein</fullName>
    </submittedName>
</protein>
<proteinExistence type="predicted"/>
<dbReference type="Proteomes" id="UP000831562">
    <property type="component" value="Chromosome"/>
</dbReference>
<organism evidence="1 2">
    <name type="scientific">Lancefieldella parvula</name>
    <dbReference type="NCBI Taxonomy" id="1382"/>
    <lineage>
        <taxon>Bacteria</taxon>
        <taxon>Bacillati</taxon>
        <taxon>Actinomycetota</taxon>
        <taxon>Coriobacteriia</taxon>
        <taxon>Coriobacteriales</taxon>
        <taxon>Atopobiaceae</taxon>
        <taxon>Lancefieldella</taxon>
    </lineage>
</organism>
<dbReference type="EMBL" id="CP097092">
    <property type="protein sequence ID" value="UQF78390.1"/>
    <property type="molecule type" value="Genomic_DNA"/>
</dbReference>
<sequence length="355" mass="41353">MADDSFVKNASLALLVQKILLRESSEEHPLSISDILEKLQQYNIFPDRRRVKDILELFYSYSQKYPESLFTVEKLEKSDLPNAGYNWYVVPPLDPELVEYIALGITPDSRLSSEQLKNLFGTVSLLGGYDALNLLSNITIEDDKHERLTNNQLYSNIKKLTSAIQEKLQVTFELGGYNTELKLTSTPSGLDHRKNKYKVLPVKIVARRGQYYLLARFADSGKLYHFSLEYMLNINIIYRDKKDGEKIQPAEQIPETYPLDYLYMYSDPLETFTIHVKNERSARNSFFNDFGHVKEIYNKTHETFDAKVEANEIAMTQWALHNYDIATVEGPLLFQLNLKKHLKYFTRNTNSRHFY</sequence>
<dbReference type="AlphaFoldDB" id="A0A9E7AD18"/>
<evidence type="ECO:0000313" key="1">
    <source>
        <dbReference type="EMBL" id="UQF78390.1"/>
    </source>
</evidence>
<reference evidence="1" key="1">
    <citation type="submission" date="2022-05" db="EMBL/GenBank/DDBJ databases">
        <title>Using nanopore sequencing to obtain complete genomes from saliva samples.</title>
        <authorList>
            <person name="Baker J.L."/>
        </authorList>
    </citation>
    <scope>NUCLEOTIDE SEQUENCE</scope>
    <source>
        <strain evidence="1">JCVI-JB-Lp32</strain>
    </source>
</reference>
<accession>A0A9E7AD18</accession>
<dbReference type="PROSITE" id="PS52050">
    <property type="entry name" value="WYL"/>
    <property type="match status" value="1"/>
</dbReference>
<evidence type="ECO:0000313" key="2">
    <source>
        <dbReference type="Proteomes" id="UP000831562"/>
    </source>
</evidence>
<name>A0A9E7AD18_9ACTN</name>
<gene>
    <name evidence="1" type="ORF">M3I19_01465</name>
</gene>